<dbReference type="NCBIfam" id="NF006596">
    <property type="entry name" value="PRK09133.1"/>
    <property type="match status" value="1"/>
</dbReference>
<evidence type="ECO:0000256" key="3">
    <source>
        <dbReference type="ARBA" id="ARBA00022723"/>
    </source>
</evidence>
<reference evidence="8 9" key="1">
    <citation type="submission" date="2018-03" db="EMBL/GenBank/DDBJ databases">
        <title>The draft genome of Sphingosinicella sp. GL-C-18.</title>
        <authorList>
            <person name="Liu L."/>
            <person name="Li L."/>
            <person name="Liang L."/>
            <person name="Zhang X."/>
            <person name="Wang T."/>
        </authorList>
    </citation>
    <scope>NUCLEOTIDE SEQUENCE [LARGE SCALE GENOMIC DNA]</scope>
    <source>
        <strain evidence="8 9">GL-C-18</strain>
    </source>
</reference>
<proteinExistence type="inferred from homology"/>
<dbReference type="Gene3D" id="3.40.630.10">
    <property type="entry name" value="Zn peptidases"/>
    <property type="match status" value="1"/>
</dbReference>
<evidence type="ECO:0000256" key="1">
    <source>
        <dbReference type="ARBA" id="ARBA00006247"/>
    </source>
</evidence>
<dbReference type="InterPro" id="IPR036264">
    <property type="entry name" value="Bact_exopeptidase_dim_dom"/>
</dbReference>
<dbReference type="GO" id="GO:0008233">
    <property type="term" value="F:peptidase activity"/>
    <property type="evidence" value="ECO:0007669"/>
    <property type="project" value="UniProtKB-KW"/>
</dbReference>
<feature type="chain" id="PRO_5015134181" description="Peptidase M20 dimerisation domain-containing protein" evidence="6">
    <location>
        <begin position="23"/>
        <end position="465"/>
    </location>
</feature>
<evidence type="ECO:0000256" key="5">
    <source>
        <dbReference type="ARBA" id="ARBA00022833"/>
    </source>
</evidence>
<protein>
    <recommendedName>
        <fullName evidence="7">Peptidase M20 dimerisation domain-containing protein</fullName>
    </recommendedName>
</protein>
<keyword evidence="5" id="KW-0862">Zinc</keyword>
<keyword evidence="4" id="KW-0378">Hydrolase</keyword>
<comment type="caution">
    <text evidence="8">The sequence shown here is derived from an EMBL/GenBank/DDBJ whole genome shotgun (WGS) entry which is preliminary data.</text>
</comment>
<evidence type="ECO:0000256" key="4">
    <source>
        <dbReference type="ARBA" id="ARBA00022801"/>
    </source>
</evidence>
<dbReference type="Gene3D" id="1.10.150.900">
    <property type="match status" value="1"/>
</dbReference>
<feature type="domain" description="Peptidase M20 dimerisation" evidence="7">
    <location>
        <begin position="215"/>
        <end position="360"/>
    </location>
</feature>
<evidence type="ECO:0000256" key="6">
    <source>
        <dbReference type="SAM" id="SignalP"/>
    </source>
</evidence>
<dbReference type="InterPro" id="IPR047177">
    <property type="entry name" value="Pept_M20A"/>
</dbReference>
<dbReference type="AlphaFoldDB" id="A0A2P7QV31"/>
<evidence type="ECO:0000313" key="8">
    <source>
        <dbReference type="EMBL" id="PSJ41809.1"/>
    </source>
</evidence>
<keyword evidence="3" id="KW-0479">Metal-binding</keyword>
<dbReference type="PROSITE" id="PS00758">
    <property type="entry name" value="ARGE_DAPE_CPG2_1"/>
    <property type="match status" value="1"/>
</dbReference>
<keyword evidence="2" id="KW-0645">Protease</keyword>
<keyword evidence="9" id="KW-1185">Reference proteome</keyword>
<dbReference type="GO" id="GO:0006508">
    <property type="term" value="P:proteolysis"/>
    <property type="evidence" value="ECO:0007669"/>
    <property type="project" value="UniProtKB-KW"/>
</dbReference>
<dbReference type="Gene3D" id="3.30.70.360">
    <property type="match status" value="1"/>
</dbReference>
<sequence length="465" mass="49787">MRLNLTLAAVATSLLFVSAPGAAQTGAPHEKQARDLLERVTSFRSAEGQGQVPALANYLKGVLRAGGVAEADIVMLPKGETTGMLVRIPGRKGGARPILFSAHMDVVDARPEDWTRDPFKLVEEDGYFFGRGVLDNKTGVVALASTILRLKSARRPPERTLIFAFVGDEETTFGTTELIAAHPWVKGAEYAINTDAGDGLSGPDGKPLIYLVQGAEKTYATFDVTVTNPGGHSSRPRPDNAIYELAAALTRIGQYRFPVMDSPLTRAHLGAVGQVTPGKTGEMLRRFSANPQDKEAADALFVDPSFVGTTRTTCVATMLDGGHAENALPQKASAKVNCRIFPGVPVEEVRKELVRAIGNDAIIVKTTGNPLESPISEPRADVMAAITRDIHARHPGIPIAPYLESGGTDGVIYRRAGIPTWGSSAIFIKPEEMFAHGLNERIPVKSFYESVDHIYGLAVTLGGAR</sequence>
<accession>A0A2P7QV31</accession>
<dbReference type="Pfam" id="PF07687">
    <property type="entry name" value="M20_dimer"/>
    <property type="match status" value="1"/>
</dbReference>
<dbReference type="PANTHER" id="PTHR45962">
    <property type="entry name" value="N-FATTY-ACYL-AMINO ACID SYNTHASE/HYDROLASE PM20D1"/>
    <property type="match status" value="1"/>
</dbReference>
<dbReference type="OrthoDB" id="9809784at2"/>
<organism evidence="8 9">
    <name type="scientific">Allosphingosinicella deserti</name>
    <dbReference type="NCBI Taxonomy" id="2116704"/>
    <lineage>
        <taxon>Bacteria</taxon>
        <taxon>Pseudomonadati</taxon>
        <taxon>Pseudomonadota</taxon>
        <taxon>Alphaproteobacteria</taxon>
        <taxon>Sphingomonadales</taxon>
        <taxon>Sphingomonadaceae</taxon>
        <taxon>Allosphingosinicella</taxon>
    </lineage>
</organism>
<evidence type="ECO:0000313" key="9">
    <source>
        <dbReference type="Proteomes" id="UP000241167"/>
    </source>
</evidence>
<dbReference type="InterPro" id="IPR002933">
    <property type="entry name" value="Peptidase_M20"/>
</dbReference>
<dbReference type="InterPro" id="IPR011650">
    <property type="entry name" value="Peptidase_M20_dimer"/>
</dbReference>
<name>A0A2P7QV31_9SPHN</name>
<keyword evidence="6" id="KW-0732">Signal</keyword>
<dbReference type="GO" id="GO:0046872">
    <property type="term" value="F:metal ion binding"/>
    <property type="evidence" value="ECO:0007669"/>
    <property type="project" value="UniProtKB-KW"/>
</dbReference>
<dbReference type="SUPFAM" id="SSF55031">
    <property type="entry name" value="Bacterial exopeptidase dimerisation domain"/>
    <property type="match status" value="1"/>
</dbReference>
<dbReference type="SUPFAM" id="SSF53187">
    <property type="entry name" value="Zn-dependent exopeptidases"/>
    <property type="match status" value="1"/>
</dbReference>
<evidence type="ECO:0000256" key="2">
    <source>
        <dbReference type="ARBA" id="ARBA00022670"/>
    </source>
</evidence>
<dbReference type="EMBL" id="PXYI01000002">
    <property type="protein sequence ID" value="PSJ41809.1"/>
    <property type="molecule type" value="Genomic_DNA"/>
</dbReference>
<comment type="similarity">
    <text evidence="1">Belongs to the peptidase M20A family.</text>
</comment>
<dbReference type="Pfam" id="PF01546">
    <property type="entry name" value="Peptidase_M20"/>
    <property type="match status" value="1"/>
</dbReference>
<feature type="signal peptide" evidence="6">
    <location>
        <begin position="1"/>
        <end position="22"/>
    </location>
</feature>
<dbReference type="InterPro" id="IPR001261">
    <property type="entry name" value="ArgE/DapE_CS"/>
</dbReference>
<dbReference type="Proteomes" id="UP000241167">
    <property type="component" value="Unassembled WGS sequence"/>
</dbReference>
<evidence type="ECO:0000259" key="7">
    <source>
        <dbReference type="Pfam" id="PF07687"/>
    </source>
</evidence>
<gene>
    <name evidence="8" type="ORF">C7I55_05915</name>
</gene>
<dbReference type="RefSeq" id="WP_106511976.1">
    <property type="nucleotide sequence ID" value="NZ_PXYI01000002.1"/>
</dbReference>
<dbReference type="PANTHER" id="PTHR45962:SF1">
    <property type="entry name" value="N-FATTY-ACYL-AMINO ACID SYNTHASE_HYDROLASE PM20D1"/>
    <property type="match status" value="1"/>
</dbReference>